<evidence type="ECO:0000313" key="2">
    <source>
        <dbReference type="Proteomes" id="UP000198785"/>
    </source>
</evidence>
<proteinExistence type="predicted"/>
<accession>A0A1I6SZC8</accession>
<name>A0A1I6SZC8_9SPHI</name>
<gene>
    <name evidence="1" type="ORF">SAMN05660206_105162</name>
</gene>
<evidence type="ECO:0000313" key="1">
    <source>
        <dbReference type="EMBL" id="SFS82213.1"/>
    </source>
</evidence>
<dbReference type="PROSITE" id="PS51257">
    <property type="entry name" value="PROKAR_LIPOPROTEIN"/>
    <property type="match status" value="1"/>
</dbReference>
<reference evidence="1 2" key="1">
    <citation type="submission" date="2016-10" db="EMBL/GenBank/DDBJ databases">
        <authorList>
            <person name="de Groot N.N."/>
        </authorList>
    </citation>
    <scope>NUCLEOTIDE SEQUENCE [LARGE SCALE GENOMIC DNA]</scope>
    <source>
        <strain evidence="1 2">DSM 22789</strain>
    </source>
</reference>
<organism evidence="1 2">
    <name type="scientific">Sphingobacterium wenxiniae</name>
    <dbReference type="NCBI Taxonomy" id="683125"/>
    <lineage>
        <taxon>Bacteria</taxon>
        <taxon>Pseudomonadati</taxon>
        <taxon>Bacteroidota</taxon>
        <taxon>Sphingobacteriia</taxon>
        <taxon>Sphingobacteriales</taxon>
        <taxon>Sphingobacteriaceae</taxon>
        <taxon>Sphingobacterium</taxon>
    </lineage>
</organism>
<evidence type="ECO:0008006" key="3">
    <source>
        <dbReference type="Google" id="ProtNLM"/>
    </source>
</evidence>
<protein>
    <recommendedName>
        <fullName evidence="3">Lipoprotein</fullName>
    </recommendedName>
</protein>
<dbReference type="EMBL" id="FOZZ01000005">
    <property type="protein sequence ID" value="SFS82213.1"/>
    <property type="molecule type" value="Genomic_DNA"/>
</dbReference>
<dbReference type="Proteomes" id="UP000198785">
    <property type="component" value="Unassembled WGS sequence"/>
</dbReference>
<dbReference type="RefSeq" id="WP_093365290.1">
    <property type="nucleotide sequence ID" value="NZ_FOZZ01000005.1"/>
</dbReference>
<sequence>MRKTVFGFMVAGGCLALLVSCGGNTSKESSQAAMEQHLGQFIAESEKENPTLYLRLVSSEQTDSSTVYLAKSLKGTDTIGLQIEVMKDIEAGLFADEAVKEDKGFRTGAIKFTSVGKLSDNFVGALGEVYKLPVGGGMVQGTLSPLAFSSNKKAVDLSGNDTYSFKMFLENGVGEPAEIFAKLDLYKRTFEFIARDTTQYDRIVAAFEGK</sequence>
<keyword evidence="2" id="KW-1185">Reference proteome</keyword>
<dbReference type="STRING" id="683125.SAMN05660206_105162"/>
<dbReference type="AlphaFoldDB" id="A0A1I6SZC8"/>
<dbReference type="OrthoDB" id="2989979at2"/>